<feature type="compositionally biased region" description="Low complexity" evidence="1">
    <location>
        <begin position="88"/>
        <end position="102"/>
    </location>
</feature>
<proteinExistence type="predicted"/>
<keyword evidence="4" id="KW-1185">Reference proteome</keyword>
<dbReference type="AlphaFoldDB" id="A0A9N8F0I9"/>
<organism evidence="3 4">
    <name type="scientific">Seminavis robusta</name>
    <dbReference type="NCBI Taxonomy" id="568900"/>
    <lineage>
        <taxon>Eukaryota</taxon>
        <taxon>Sar</taxon>
        <taxon>Stramenopiles</taxon>
        <taxon>Ochrophyta</taxon>
        <taxon>Bacillariophyta</taxon>
        <taxon>Bacillariophyceae</taxon>
        <taxon>Bacillariophycidae</taxon>
        <taxon>Naviculales</taxon>
        <taxon>Naviculaceae</taxon>
        <taxon>Seminavis</taxon>
    </lineage>
</organism>
<keyword evidence="2" id="KW-0732">Signal</keyword>
<sequence>MMGMKRLVLTLLLSSWLHQGGYGFQPLHPQRQSRNLQVALAALRVPQNPLTSSNNKQGNPPENLLVEDRSDNEEAPSLNTAPDSLTPTSSNSTGNSHSSMGHGRSCPQRHFGELHFRHCGVAEV</sequence>
<feature type="compositionally biased region" description="Polar residues" evidence="1">
    <location>
        <begin position="77"/>
        <end position="87"/>
    </location>
</feature>
<name>A0A9N8F0I9_9STRA</name>
<dbReference type="EMBL" id="CAICTM010002414">
    <property type="protein sequence ID" value="CAB9529159.1"/>
    <property type="molecule type" value="Genomic_DNA"/>
</dbReference>
<feature type="compositionally biased region" description="Polar residues" evidence="1">
    <location>
        <begin position="48"/>
        <end position="60"/>
    </location>
</feature>
<feature type="chain" id="PRO_5040139776" evidence="2">
    <location>
        <begin position="24"/>
        <end position="124"/>
    </location>
</feature>
<dbReference type="Proteomes" id="UP001153069">
    <property type="component" value="Unassembled WGS sequence"/>
</dbReference>
<gene>
    <name evidence="3" type="ORF">SEMRO_2416_G326860.1</name>
</gene>
<comment type="caution">
    <text evidence="3">The sequence shown here is derived from an EMBL/GenBank/DDBJ whole genome shotgun (WGS) entry which is preliminary data.</text>
</comment>
<evidence type="ECO:0000313" key="4">
    <source>
        <dbReference type="Proteomes" id="UP001153069"/>
    </source>
</evidence>
<feature type="signal peptide" evidence="2">
    <location>
        <begin position="1"/>
        <end position="23"/>
    </location>
</feature>
<evidence type="ECO:0000256" key="2">
    <source>
        <dbReference type="SAM" id="SignalP"/>
    </source>
</evidence>
<evidence type="ECO:0000313" key="3">
    <source>
        <dbReference type="EMBL" id="CAB9529159.1"/>
    </source>
</evidence>
<accession>A0A9N8F0I9</accession>
<evidence type="ECO:0000256" key="1">
    <source>
        <dbReference type="SAM" id="MobiDB-lite"/>
    </source>
</evidence>
<reference evidence="3" key="1">
    <citation type="submission" date="2020-06" db="EMBL/GenBank/DDBJ databases">
        <authorList>
            <consortium name="Plant Systems Biology data submission"/>
        </authorList>
    </citation>
    <scope>NUCLEOTIDE SEQUENCE</scope>
    <source>
        <strain evidence="3">D6</strain>
    </source>
</reference>
<feature type="region of interest" description="Disordered" evidence="1">
    <location>
        <begin position="47"/>
        <end position="106"/>
    </location>
</feature>
<protein>
    <submittedName>
        <fullName evidence="3">Uncharacterized protein</fullName>
    </submittedName>
</protein>